<evidence type="ECO:0000313" key="1">
    <source>
        <dbReference type="EMBL" id="KAG6976328.1"/>
    </source>
</evidence>
<dbReference type="AlphaFoldDB" id="A0A8J5J3F8"/>
<dbReference type="Proteomes" id="UP000709295">
    <property type="component" value="Unassembled WGS sequence"/>
</dbReference>
<reference evidence="1" key="1">
    <citation type="submission" date="2021-01" db="EMBL/GenBank/DDBJ databases">
        <title>Phytophthora aleatoria, a newly-described species from Pinus radiata is distinct from Phytophthora cactorum isolates based on comparative genomics.</title>
        <authorList>
            <person name="Mcdougal R."/>
            <person name="Panda P."/>
            <person name="Williams N."/>
            <person name="Studholme D.J."/>
        </authorList>
    </citation>
    <scope>NUCLEOTIDE SEQUENCE</scope>
    <source>
        <strain evidence="1">NZFS 4037</strain>
    </source>
</reference>
<sequence length="116" mass="13118">MYLVNTSKTSRLHVSWSVSGEVSCDCLLFILTRLPYKHTCGMLKALKSETVVEVVQLRPRWSLKEAQALLSLVTSTVKHPRNVSRITGEATHTTNPSVMLVSNKRFAYVRLRKTES</sequence>
<proteinExistence type="predicted"/>
<evidence type="ECO:0000313" key="2">
    <source>
        <dbReference type="Proteomes" id="UP000709295"/>
    </source>
</evidence>
<protein>
    <submittedName>
        <fullName evidence="1">Uncharacterized protein</fullName>
    </submittedName>
</protein>
<comment type="caution">
    <text evidence="1">The sequence shown here is derived from an EMBL/GenBank/DDBJ whole genome shotgun (WGS) entry which is preliminary data.</text>
</comment>
<dbReference type="EMBL" id="JAENGY010000034">
    <property type="protein sequence ID" value="KAG6976328.1"/>
    <property type="molecule type" value="Genomic_DNA"/>
</dbReference>
<accession>A0A8J5J3F8</accession>
<keyword evidence="2" id="KW-1185">Reference proteome</keyword>
<name>A0A8J5J3F8_9STRA</name>
<gene>
    <name evidence="1" type="ORF">JG688_00001494</name>
</gene>
<organism evidence="1 2">
    <name type="scientific">Phytophthora aleatoria</name>
    <dbReference type="NCBI Taxonomy" id="2496075"/>
    <lineage>
        <taxon>Eukaryota</taxon>
        <taxon>Sar</taxon>
        <taxon>Stramenopiles</taxon>
        <taxon>Oomycota</taxon>
        <taxon>Peronosporomycetes</taxon>
        <taxon>Peronosporales</taxon>
        <taxon>Peronosporaceae</taxon>
        <taxon>Phytophthora</taxon>
    </lineage>
</organism>